<sequence>MRVFQKNITLNGLHVRKVEDLNEITVHMLEVMHFKLATDAKKKGFDMGPTSSGFQGNVSNNDQSMDLGMDSVQTQVWKLIQSATDDDGISITNIRSSLKGLNINQIKKAVDFLCNEGHIYSTIDDDHFKTTSF</sequence>
<feature type="domain" description="Replication protein A C-terminal" evidence="5">
    <location>
        <begin position="47"/>
        <end position="126"/>
    </location>
</feature>
<dbReference type="InterPro" id="IPR036388">
    <property type="entry name" value="WH-like_DNA-bd_sf"/>
</dbReference>
<comment type="subcellular location">
    <subcellularLocation>
        <location evidence="1">Nucleus</location>
    </subcellularLocation>
</comment>
<dbReference type="HOGENOM" id="CLU_051033_1_2_1"/>
<dbReference type="STRING" id="7719.ENSCINP00000036364"/>
<dbReference type="GeneTree" id="ENSGT00940000175209"/>
<dbReference type="EMBL" id="EAAA01000117">
    <property type="status" value="NOT_ANNOTATED_CDS"/>
    <property type="molecule type" value="Genomic_DNA"/>
</dbReference>
<dbReference type="PANTHER" id="PTHR13989">
    <property type="entry name" value="REPLICATION PROTEIN A-RELATED"/>
    <property type="match status" value="1"/>
</dbReference>
<reference evidence="7" key="1">
    <citation type="journal article" date="2002" name="Science">
        <title>The draft genome of Ciona intestinalis: insights into chordate and vertebrate origins.</title>
        <authorList>
            <person name="Dehal P."/>
            <person name="Satou Y."/>
            <person name="Campbell R.K."/>
            <person name="Chapman J."/>
            <person name="Degnan B."/>
            <person name="De Tomaso A."/>
            <person name="Davidson B."/>
            <person name="Di Gregorio A."/>
            <person name="Gelpke M."/>
            <person name="Goodstein D.M."/>
            <person name="Harafuji N."/>
            <person name="Hastings K.E."/>
            <person name="Ho I."/>
            <person name="Hotta K."/>
            <person name="Huang W."/>
            <person name="Kawashima T."/>
            <person name="Lemaire P."/>
            <person name="Martinez D."/>
            <person name="Meinertzhagen I.A."/>
            <person name="Necula S."/>
            <person name="Nonaka M."/>
            <person name="Putnam N."/>
            <person name="Rash S."/>
            <person name="Saiga H."/>
            <person name="Satake M."/>
            <person name="Terry A."/>
            <person name="Yamada L."/>
            <person name="Wang H.G."/>
            <person name="Awazu S."/>
            <person name="Azumi K."/>
            <person name="Boore J."/>
            <person name="Branno M."/>
            <person name="Chin-Bow S."/>
            <person name="DeSantis R."/>
            <person name="Doyle S."/>
            <person name="Francino P."/>
            <person name="Keys D.N."/>
            <person name="Haga S."/>
            <person name="Hayashi H."/>
            <person name="Hino K."/>
            <person name="Imai K.S."/>
            <person name="Inaba K."/>
            <person name="Kano S."/>
            <person name="Kobayashi K."/>
            <person name="Kobayashi M."/>
            <person name="Lee B.I."/>
            <person name="Makabe K.W."/>
            <person name="Manohar C."/>
            <person name="Matassi G."/>
            <person name="Medina M."/>
            <person name="Mochizuki Y."/>
            <person name="Mount S."/>
            <person name="Morishita T."/>
            <person name="Miura S."/>
            <person name="Nakayama A."/>
            <person name="Nishizaka S."/>
            <person name="Nomoto H."/>
            <person name="Ohta F."/>
            <person name="Oishi K."/>
            <person name="Rigoutsos I."/>
            <person name="Sano M."/>
            <person name="Sasaki A."/>
            <person name="Sasakura Y."/>
            <person name="Shoguchi E."/>
            <person name="Shin-i T."/>
            <person name="Spagnuolo A."/>
            <person name="Stainier D."/>
            <person name="Suzuki M.M."/>
            <person name="Tassy O."/>
            <person name="Takatori N."/>
            <person name="Tokuoka M."/>
            <person name="Yagi K."/>
            <person name="Yoshizaki F."/>
            <person name="Wada S."/>
            <person name="Zhang C."/>
            <person name="Hyatt P.D."/>
            <person name="Larimer F."/>
            <person name="Detter C."/>
            <person name="Doggett N."/>
            <person name="Glavina T."/>
            <person name="Hawkins T."/>
            <person name="Richardson P."/>
            <person name="Lucas S."/>
            <person name="Kohara Y."/>
            <person name="Levine M."/>
            <person name="Satoh N."/>
            <person name="Rokhsar D.S."/>
        </authorList>
    </citation>
    <scope>NUCLEOTIDE SEQUENCE [LARGE SCALE GENOMIC DNA]</scope>
</reference>
<keyword evidence="7" id="KW-1185">Reference proteome</keyword>
<accession>H2Y379</accession>
<dbReference type="Gene3D" id="1.10.10.10">
    <property type="entry name" value="Winged helix-like DNA-binding domain superfamily/Winged helix DNA-binding domain"/>
    <property type="match status" value="1"/>
</dbReference>
<dbReference type="Ensembl" id="ENSCINT00000034723.1">
    <property type="protein sequence ID" value="ENSCINP00000036364.1"/>
    <property type="gene ID" value="ENSCING00000021898.1"/>
</dbReference>
<dbReference type="EMBL" id="EAAA01000116">
    <property type="status" value="NOT_ANNOTATED_CDS"/>
    <property type="molecule type" value="Genomic_DNA"/>
</dbReference>
<evidence type="ECO:0000313" key="6">
    <source>
        <dbReference type="Ensembl" id="ENSCINP00000036364.1"/>
    </source>
</evidence>
<evidence type="ECO:0000259" key="5">
    <source>
        <dbReference type="Pfam" id="PF08784"/>
    </source>
</evidence>
<evidence type="ECO:0000256" key="2">
    <source>
        <dbReference type="ARBA" id="ARBA00007815"/>
    </source>
</evidence>
<evidence type="ECO:0000313" key="7">
    <source>
        <dbReference type="Proteomes" id="UP000008144"/>
    </source>
</evidence>
<dbReference type="FunCoup" id="H2Y379">
    <property type="interactions" value="302"/>
</dbReference>
<dbReference type="InterPro" id="IPR014892">
    <property type="entry name" value="RPA_C"/>
</dbReference>
<dbReference type="GO" id="GO:0005634">
    <property type="term" value="C:nucleus"/>
    <property type="evidence" value="ECO:0007669"/>
    <property type="project" value="UniProtKB-SubCell"/>
</dbReference>
<dbReference type="Gene3D" id="2.40.50.140">
    <property type="entry name" value="Nucleic acid-binding proteins"/>
    <property type="match status" value="1"/>
</dbReference>
<dbReference type="InterPro" id="IPR036390">
    <property type="entry name" value="WH_DNA-bd_sf"/>
</dbReference>
<evidence type="ECO:0000256" key="1">
    <source>
        <dbReference type="ARBA" id="ARBA00004123"/>
    </source>
</evidence>
<organism evidence="6 7">
    <name type="scientific">Ciona intestinalis</name>
    <name type="common">Transparent sea squirt</name>
    <name type="synonym">Ascidia intestinalis</name>
    <dbReference type="NCBI Taxonomy" id="7719"/>
    <lineage>
        <taxon>Eukaryota</taxon>
        <taxon>Metazoa</taxon>
        <taxon>Chordata</taxon>
        <taxon>Tunicata</taxon>
        <taxon>Ascidiacea</taxon>
        <taxon>Phlebobranchia</taxon>
        <taxon>Cionidae</taxon>
        <taxon>Ciona</taxon>
    </lineage>
</organism>
<reference evidence="6" key="4">
    <citation type="submission" date="2025-09" db="UniProtKB">
        <authorList>
            <consortium name="Ensembl"/>
        </authorList>
    </citation>
    <scope>IDENTIFICATION</scope>
</reference>
<keyword evidence="4" id="KW-0539">Nucleus</keyword>
<proteinExistence type="inferred from homology"/>
<evidence type="ECO:0000256" key="3">
    <source>
        <dbReference type="ARBA" id="ARBA00023125"/>
    </source>
</evidence>
<keyword evidence="3" id="KW-0238">DNA-binding</keyword>
<dbReference type="SUPFAM" id="SSF46785">
    <property type="entry name" value="Winged helix' DNA-binding domain"/>
    <property type="match status" value="1"/>
</dbReference>
<dbReference type="GO" id="GO:0003677">
    <property type="term" value="F:DNA binding"/>
    <property type="evidence" value="ECO:0007669"/>
    <property type="project" value="UniProtKB-KW"/>
</dbReference>
<dbReference type="Proteomes" id="UP000008144">
    <property type="component" value="Chromosome 1"/>
</dbReference>
<reference evidence="6" key="3">
    <citation type="submission" date="2025-08" db="UniProtKB">
        <authorList>
            <consortium name="Ensembl"/>
        </authorList>
    </citation>
    <scope>IDENTIFICATION</scope>
</reference>
<dbReference type="InterPro" id="IPR012340">
    <property type="entry name" value="NA-bd_OB-fold"/>
</dbReference>
<dbReference type="EMBL" id="EAAA01000114">
    <property type="status" value="NOT_ANNOTATED_CDS"/>
    <property type="molecule type" value="Genomic_DNA"/>
</dbReference>
<dbReference type="FunFam" id="1.10.10.10:FF:000168">
    <property type="entry name" value="Replication protein A 32 kDa subunit"/>
    <property type="match status" value="1"/>
</dbReference>
<name>H2Y379_CIOIN</name>
<dbReference type="PANTHER" id="PTHR13989:SF16">
    <property type="entry name" value="REPLICATION PROTEIN A2"/>
    <property type="match status" value="1"/>
</dbReference>
<dbReference type="InParanoid" id="H2Y379"/>
<evidence type="ECO:0000256" key="4">
    <source>
        <dbReference type="ARBA" id="ARBA00023242"/>
    </source>
</evidence>
<dbReference type="AlphaFoldDB" id="H2Y379"/>
<reference evidence="6" key="2">
    <citation type="journal article" date="2008" name="Genome Biol.">
        <title>Improved genome assembly and evidence-based global gene model set for the chordate Ciona intestinalis: new insight into intron and operon populations.</title>
        <authorList>
            <person name="Satou Y."/>
            <person name="Mineta K."/>
            <person name="Ogasawara M."/>
            <person name="Sasakura Y."/>
            <person name="Shoguchi E."/>
            <person name="Ueno K."/>
            <person name="Yamada L."/>
            <person name="Matsumoto J."/>
            <person name="Wasserscheid J."/>
            <person name="Dewar K."/>
            <person name="Wiley G.B."/>
            <person name="Macmil S.L."/>
            <person name="Roe B.A."/>
            <person name="Zeller R.W."/>
            <person name="Hastings K.E."/>
            <person name="Lemaire P."/>
            <person name="Lindquist E."/>
            <person name="Endo T."/>
            <person name="Hotta K."/>
            <person name="Inaba K."/>
        </authorList>
    </citation>
    <scope>NUCLEOTIDE SEQUENCE [LARGE SCALE GENOMIC DNA]</scope>
    <source>
        <strain evidence="6">wild type</strain>
    </source>
</reference>
<dbReference type="Pfam" id="PF08784">
    <property type="entry name" value="RPA_C"/>
    <property type="match status" value="1"/>
</dbReference>
<protein>
    <recommendedName>
        <fullName evidence="5">Replication protein A C-terminal domain-containing protein</fullName>
    </recommendedName>
</protein>
<dbReference type="EMBL" id="EAAA01000115">
    <property type="status" value="NOT_ANNOTATED_CDS"/>
    <property type="molecule type" value="Genomic_DNA"/>
</dbReference>
<dbReference type="InterPro" id="IPR040260">
    <property type="entry name" value="RFA2-like"/>
</dbReference>
<comment type="similarity">
    <text evidence="2">Belongs to the replication factor A protein 2 family.</text>
</comment>